<protein>
    <recommendedName>
        <fullName evidence="5">Thiamine pyrophosphate enzyme N-terminal TPP-binding domain-containing protein</fullName>
    </recommendedName>
</protein>
<dbReference type="GO" id="GO:0016831">
    <property type="term" value="F:carboxy-lyase activity"/>
    <property type="evidence" value="ECO:0007669"/>
    <property type="project" value="UniProtKB-KW"/>
</dbReference>
<dbReference type="Proteomes" id="UP000317155">
    <property type="component" value="Unassembled WGS sequence"/>
</dbReference>
<dbReference type="InterPro" id="IPR051818">
    <property type="entry name" value="TPP_dependent_decarboxylase"/>
</dbReference>
<evidence type="ECO:0008006" key="5">
    <source>
        <dbReference type="Google" id="ProtNLM"/>
    </source>
</evidence>
<dbReference type="PANTHER" id="PTHR42818:SF1">
    <property type="entry name" value="SULFOPYRUVATE DECARBOXYLASE"/>
    <property type="match status" value="1"/>
</dbReference>
<keyword evidence="4" id="KW-1185">Reference proteome</keyword>
<dbReference type="EMBL" id="VJVV01000004">
    <property type="protein sequence ID" value="TRO82369.1"/>
    <property type="molecule type" value="Genomic_DNA"/>
</dbReference>
<evidence type="ECO:0000313" key="4">
    <source>
        <dbReference type="Proteomes" id="UP000317155"/>
    </source>
</evidence>
<proteinExistence type="predicted"/>
<organism evidence="3 4">
    <name type="scientific">Trichloromonas acetexigens</name>
    <dbReference type="NCBI Taxonomy" id="38815"/>
    <lineage>
        <taxon>Bacteria</taxon>
        <taxon>Pseudomonadati</taxon>
        <taxon>Thermodesulfobacteriota</taxon>
        <taxon>Desulfuromonadia</taxon>
        <taxon>Desulfuromonadales</taxon>
        <taxon>Trichloromonadaceae</taxon>
        <taxon>Trichloromonas</taxon>
    </lineage>
</organism>
<keyword evidence="1" id="KW-0210">Decarboxylase</keyword>
<accession>A0A550JGM7</accession>
<comment type="caution">
    <text evidence="3">The sequence shown here is derived from an EMBL/GenBank/DDBJ whole genome shotgun (WGS) entry which is preliminary data.</text>
</comment>
<gene>
    <name evidence="3" type="ORF">FL622_07265</name>
</gene>
<dbReference type="CDD" id="cd07035">
    <property type="entry name" value="TPP_PYR_POX_like"/>
    <property type="match status" value="1"/>
</dbReference>
<reference evidence="3 4" key="1">
    <citation type="submission" date="2019-07" db="EMBL/GenBank/DDBJ databases">
        <title>Insights of Desulfuromonas acetexigens electromicrobiology.</title>
        <authorList>
            <person name="Katuri K."/>
            <person name="Sapireddy V."/>
            <person name="Shaw D.R."/>
            <person name="Saikaly P."/>
        </authorList>
    </citation>
    <scope>NUCLEOTIDE SEQUENCE [LARGE SCALE GENOMIC DNA]</scope>
    <source>
        <strain evidence="3 4">2873</strain>
    </source>
</reference>
<dbReference type="InterPro" id="IPR029061">
    <property type="entry name" value="THDP-binding"/>
</dbReference>
<dbReference type="OrthoDB" id="9785953at2"/>
<evidence type="ECO:0000256" key="1">
    <source>
        <dbReference type="ARBA" id="ARBA00022793"/>
    </source>
</evidence>
<sequence>MRRDEFGRELFDQKCTATIFAATLTGHCDWISGVPDSVFRRVLPALPQWYFSPRENHAVAMAFGARLGGKRPAVLIQNSGLGLCLDALLGTFRLFGQGMLLVVSNRGVLPWEEVQHRDWGLITENLLKAACIPQIDFNQEGIEGLKRAASQAEEERIIVSLILQRGNLDE</sequence>
<name>A0A550JGM7_9BACT</name>
<evidence type="ECO:0000313" key="3">
    <source>
        <dbReference type="EMBL" id="TRO82369.1"/>
    </source>
</evidence>
<dbReference type="AlphaFoldDB" id="A0A550JGM7"/>
<dbReference type="SUPFAM" id="SSF52518">
    <property type="entry name" value="Thiamin diphosphate-binding fold (THDP-binding)"/>
    <property type="match status" value="1"/>
</dbReference>
<keyword evidence="2" id="KW-0456">Lyase</keyword>
<evidence type="ECO:0000256" key="2">
    <source>
        <dbReference type="ARBA" id="ARBA00023239"/>
    </source>
</evidence>
<dbReference type="PANTHER" id="PTHR42818">
    <property type="entry name" value="SULFOPYRUVATE DECARBOXYLASE SUBUNIT ALPHA"/>
    <property type="match status" value="1"/>
</dbReference>
<dbReference type="RefSeq" id="WP_092057420.1">
    <property type="nucleotide sequence ID" value="NZ_FOJJ01000034.1"/>
</dbReference>